<accession>A0A7R9M0Z1</accession>
<evidence type="ECO:0000313" key="1">
    <source>
        <dbReference type="EMBL" id="CAD7651421.1"/>
    </source>
</evidence>
<dbReference type="OrthoDB" id="9932926at2759"/>
<dbReference type="Proteomes" id="UP000759131">
    <property type="component" value="Unassembled WGS sequence"/>
</dbReference>
<dbReference type="EMBL" id="CAJPIZ010057608">
    <property type="protein sequence ID" value="CAG2123409.1"/>
    <property type="molecule type" value="Genomic_DNA"/>
</dbReference>
<keyword evidence="2" id="KW-1185">Reference proteome</keyword>
<sequence length="52" mass="5919">MVVKVLISGISASKEIKKYQQRAQMLLDSLKIAYQAIDITEPGHEDEKELMK</sequence>
<reference evidence="1" key="1">
    <citation type="submission" date="2020-11" db="EMBL/GenBank/DDBJ databases">
        <authorList>
            <person name="Tran Van P."/>
        </authorList>
    </citation>
    <scope>NUCLEOTIDE SEQUENCE</scope>
</reference>
<organism evidence="1">
    <name type="scientific">Medioppia subpectinata</name>
    <dbReference type="NCBI Taxonomy" id="1979941"/>
    <lineage>
        <taxon>Eukaryota</taxon>
        <taxon>Metazoa</taxon>
        <taxon>Ecdysozoa</taxon>
        <taxon>Arthropoda</taxon>
        <taxon>Chelicerata</taxon>
        <taxon>Arachnida</taxon>
        <taxon>Acari</taxon>
        <taxon>Acariformes</taxon>
        <taxon>Sarcoptiformes</taxon>
        <taxon>Oribatida</taxon>
        <taxon>Brachypylina</taxon>
        <taxon>Oppioidea</taxon>
        <taxon>Oppiidae</taxon>
        <taxon>Medioppia</taxon>
    </lineage>
</organism>
<dbReference type="Pfam" id="PF04908">
    <property type="entry name" value="SH3BGR"/>
    <property type="match status" value="1"/>
</dbReference>
<feature type="non-terminal residue" evidence="1">
    <location>
        <position position="52"/>
    </location>
</feature>
<dbReference type="InterPro" id="IPR006993">
    <property type="entry name" value="Glut_rich_SH3-bd"/>
</dbReference>
<evidence type="ECO:0000313" key="2">
    <source>
        <dbReference type="Proteomes" id="UP000759131"/>
    </source>
</evidence>
<dbReference type="EMBL" id="OC912183">
    <property type="protein sequence ID" value="CAD7651421.1"/>
    <property type="molecule type" value="Genomic_DNA"/>
</dbReference>
<dbReference type="AlphaFoldDB" id="A0A7R9M0Z1"/>
<gene>
    <name evidence="1" type="ORF">OSB1V03_LOCUS23354</name>
</gene>
<protein>
    <submittedName>
        <fullName evidence="1">Uncharacterized protein</fullName>
    </submittedName>
</protein>
<name>A0A7R9M0Z1_9ACAR</name>
<dbReference type="Gene3D" id="3.40.30.10">
    <property type="entry name" value="Glutaredoxin"/>
    <property type="match status" value="1"/>
</dbReference>
<proteinExistence type="predicted"/>